<proteinExistence type="predicted"/>
<keyword evidence="2" id="KW-0813">Transport</keyword>
<dbReference type="AlphaFoldDB" id="K6ZEI8"/>
<dbReference type="Proteomes" id="UP000006322">
    <property type="component" value="Unassembled WGS sequence"/>
</dbReference>
<keyword evidence="13" id="KW-1185">Reference proteome</keyword>
<dbReference type="InterPro" id="IPR006153">
    <property type="entry name" value="Cation/H_exchanger_TM"/>
</dbReference>
<evidence type="ECO:0000256" key="10">
    <source>
        <dbReference type="SAM" id="Phobius"/>
    </source>
</evidence>
<comment type="subcellular location">
    <subcellularLocation>
        <location evidence="1">Membrane</location>
        <topology evidence="1">Multi-pass membrane protein</topology>
    </subcellularLocation>
</comment>
<protein>
    <recommendedName>
        <fullName evidence="11">Cation/H+ exchanger transmembrane domain-containing protein</fullName>
    </recommendedName>
</protein>
<feature type="transmembrane region" description="Helical" evidence="10">
    <location>
        <begin position="29"/>
        <end position="47"/>
    </location>
</feature>
<comment type="caution">
    <text evidence="12">The sequence shown here is derived from an EMBL/GenBank/DDBJ whole genome shotgun (WGS) entry which is preliminary data.</text>
</comment>
<name>K6ZEI8_9ALTE</name>
<dbReference type="EMBL" id="BAER01000112">
    <property type="protein sequence ID" value="GAC34496.1"/>
    <property type="molecule type" value="Genomic_DNA"/>
</dbReference>
<evidence type="ECO:0000313" key="13">
    <source>
        <dbReference type="Proteomes" id="UP000006322"/>
    </source>
</evidence>
<dbReference type="GO" id="GO:0015297">
    <property type="term" value="F:antiporter activity"/>
    <property type="evidence" value="ECO:0007669"/>
    <property type="project" value="UniProtKB-KW"/>
</dbReference>
<dbReference type="Pfam" id="PF00999">
    <property type="entry name" value="Na_H_Exchanger"/>
    <property type="match status" value="1"/>
</dbReference>
<evidence type="ECO:0000256" key="9">
    <source>
        <dbReference type="ARBA" id="ARBA00023201"/>
    </source>
</evidence>
<dbReference type="Gene3D" id="1.20.1530.20">
    <property type="match status" value="1"/>
</dbReference>
<dbReference type="InterPro" id="IPR038770">
    <property type="entry name" value="Na+/solute_symporter_sf"/>
</dbReference>
<dbReference type="GO" id="GO:0006814">
    <property type="term" value="P:sodium ion transport"/>
    <property type="evidence" value="ECO:0007669"/>
    <property type="project" value="UniProtKB-KW"/>
</dbReference>
<reference evidence="13" key="1">
    <citation type="journal article" date="2014" name="Environ. Microbiol.">
        <title>Comparative genomics of the marine bacterial genus Glaciecola reveals the high degree of genomic diversity and genomic characteristic for cold adaptation.</title>
        <authorList>
            <person name="Qin Q.L."/>
            <person name="Xie B.B."/>
            <person name="Yu Y."/>
            <person name="Shu Y.L."/>
            <person name="Rong J.C."/>
            <person name="Zhang Y.J."/>
            <person name="Zhao D.L."/>
            <person name="Chen X.L."/>
            <person name="Zhang X.Y."/>
            <person name="Chen B."/>
            <person name="Zhou B.C."/>
            <person name="Zhang Y.Z."/>
        </authorList>
    </citation>
    <scope>NUCLEOTIDE SEQUENCE [LARGE SCALE GENOMIC DNA]</scope>
    <source>
        <strain evidence="13">LMG 21857</strain>
    </source>
</reference>
<organism evidence="12 13">
    <name type="scientific">Paraglaciecola polaris LMG 21857</name>
    <dbReference type="NCBI Taxonomy" id="1129793"/>
    <lineage>
        <taxon>Bacteria</taxon>
        <taxon>Pseudomonadati</taxon>
        <taxon>Pseudomonadota</taxon>
        <taxon>Gammaproteobacteria</taxon>
        <taxon>Alteromonadales</taxon>
        <taxon>Alteromonadaceae</taxon>
        <taxon>Paraglaciecola</taxon>
    </lineage>
</organism>
<dbReference type="GO" id="GO:0016020">
    <property type="term" value="C:membrane"/>
    <property type="evidence" value="ECO:0007669"/>
    <property type="project" value="UniProtKB-SubCell"/>
</dbReference>
<evidence type="ECO:0000259" key="11">
    <source>
        <dbReference type="Pfam" id="PF00999"/>
    </source>
</evidence>
<accession>K6ZEI8</accession>
<gene>
    <name evidence="12" type="ORF">GPLA_3608</name>
</gene>
<feature type="transmembrane region" description="Helical" evidence="10">
    <location>
        <begin position="177"/>
        <end position="202"/>
    </location>
</feature>
<feature type="transmembrane region" description="Helical" evidence="10">
    <location>
        <begin position="145"/>
        <end position="170"/>
    </location>
</feature>
<dbReference type="OrthoDB" id="9781411at2"/>
<evidence type="ECO:0000313" key="12">
    <source>
        <dbReference type="EMBL" id="GAC34496.1"/>
    </source>
</evidence>
<feature type="transmembrane region" description="Helical" evidence="10">
    <location>
        <begin position="222"/>
        <end position="249"/>
    </location>
</feature>
<evidence type="ECO:0000256" key="5">
    <source>
        <dbReference type="ARBA" id="ARBA00022989"/>
    </source>
</evidence>
<feature type="domain" description="Cation/H+ exchanger transmembrane" evidence="11">
    <location>
        <begin position="13"/>
        <end position="371"/>
    </location>
</feature>
<evidence type="ECO:0000256" key="4">
    <source>
        <dbReference type="ARBA" id="ARBA00022692"/>
    </source>
</evidence>
<sequence>MFTLLTWLIAGLLLAFVNPIFTRSNLPQAAVVIIIGLLLGPFYLDWISYGEVERFVTEWIVVFILFAAGFEIRWASFMAAIKPGVMVGLAGIVLSMLLGFMASFFINNRLDEALYVGVALSATSIGLSVPILHKVGLLSSKIGQILLAAAIVDDVLVLYILAAVHVGLTISNGLSQIVFSLLFSLLVLLLLCFALALMGWLLRKTSIIKKTFFRRISFTVLAIIAAWVTLLNGLSPVVGGFVAGAIFAYFKHDDMLRDVGFFNQVANYIIPLFFLSVGMQITVLNINSMEIIGFIMLIILAAIAGKLFSPWVIASRLKNSERWLLGMALVPRAEVALIVASIGFQQQHLSHHTMIALVVMTLVTALLSAYLVPVLAKRVSNSE</sequence>
<feature type="transmembrane region" description="Helical" evidence="10">
    <location>
        <begin position="261"/>
        <end position="279"/>
    </location>
</feature>
<keyword evidence="8 10" id="KW-0472">Membrane</keyword>
<feature type="transmembrane region" description="Helical" evidence="10">
    <location>
        <begin position="87"/>
        <end position="106"/>
    </location>
</feature>
<feature type="transmembrane region" description="Helical" evidence="10">
    <location>
        <begin position="354"/>
        <end position="376"/>
    </location>
</feature>
<dbReference type="PANTHER" id="PTHR43562:SF3">
    <property type="entry name" value="SODIUM ION_PROTON EXCHANGER (EUROFUNG)"/>
    <property type="match status" value="1"/>
</dbReference>
<keyword evidence="3" id="KW-0050">Antiport</keyword>
<feature type="transmembrane region" description="Helical" evidence="10">
    <location>
        <begin position="291"/>
        <end position="311"/>
    </location>
</feature>
<keyword evidence="9" id="KW-0739">Sodium transport</keyword>
<keyword evidence="5 10" id="KW-1133">Transmembrane helix</keyword>
<dbReference type="GO" id="GO:1902600">
    <property type="term" value="P:proton transmembrane transport"/>
    <property type="evidence" value="ECO:0007669"/>
    <property type="project" value="InterPro"/>
</dbReference>
<keyword evidence="7" id="KW-0406">Ion transport</keyword>
<feature type="transmembrane region" description="Helical" evidence="10">
    <location>
        <begin position="59"/>
        <end position="81"/>
    </location>
</feature>
<dbReference type="STRING" id="1129793.GPLA_3608"/>
<evidence type="ECO:0000256" key="7">
    <source>
        <dbReference type="ARBA" id="ARBA00023065"/>
    </source>
</evidence>
<dbReference type="PANTHER" id="PTHR43562">
    <property type="entry name" value="NAPA-TYPE SODIUM/HYDROGEN ANTIPORTER"/>
    <property type="match status" value="1"/>
</dbReference>
<evidence type="ECO:0000256" key="2">
    <source>
        <dbReference type="ARBA" id="ARBA00022448"/>
    </source>
</evidence>
<evidence type="ECO:0000256" key="3">
    <source>
        <dbReference type="ARBA" id="ARBA00022449"/>
    </source>
</evidence>
<dbReference type="RefSeq" id="WP_007106261.1">
    <property type="nucleotide sequence ID" value="NZ_BAER01000112.1"/>
</dbReference>
<evidence type="ECO:0000256" key="1">
    <source>
        <dbReference type="ARBA" id="ARBA00004141"/>
    </source>
</evidence>
<feature type="transmembrane region" description="Helical" evidence="10">
    <location>
        <begin position="113"/>
        <end position="133"/>
    </location>
</feature>
<keyword evidence="6" id="KW-0915">Sodium</keyword>
<evidence type="ECO:0000256" key="6">
    <source>
        <dbReference type="ARBA" id="ARBA00023053"/>
    </source>
</evidence>
<evidence type="ECO:0000256" key="8">
    <source>
        <dbReference type="ARBA" id="ARBA00023136"/>
    </source>
</evidence>
<keyword evidence="4 10" id="KW-0812">Transmembrane</keyword>